<dbReference type="AlphaFoldDB" id="A0A4V1IU06"/>
<dbReference type="PROSITE" id="PS50127">
    <property type="entry name" value="UBC_2"/>
    <property type="match status" value="1"/>
</dbReference>
<feature type="domain" description="UBC core" evidence="2">
    <location>
        <begin position="15"/>
        <end position="166"/>
    </location>
</feature>
<name>A0A4V1IU06_9FUNG</name>
<dbReference type="Gene3D" id="3.10.110.10">
    <property type="entry name" value="Ubiquitin Conjugating Enzyme"/>
    <property type="match status" value="1"/>
</dbReference>
<dbReference type="SUPFAM" id="SSF54495">
    <property type="entry name" value="UBC-like"/>
    <property type="match status" value="1"/>
</dbReference>
<organism evidence="3 4">
    <name type="scientific">Caulochytrium protostelioides</name>
    <dbReference type="NCBI Taxonomy" id="1555241"/>
    <lineage>
        <taxon>Eukaryota</taxon>
        <taxon>Fungi</taxon>
        <taxon>Fungi incertae sedis</taxon>
        <taxon>Chytridiomycota</taxon>
        <taxon>Chytridiomycota incertae sedis</taxon>
        <taxon>Chytridiomycetes</taxon>
        <taxon>Caulochytriales</taxon>
        <taxon>Caulochytriaceae</taxon>
        <taxon>Caulochytrium</taxon>
    </lineage>
</organism>
<accession>A0A4V1IU06</accession>
<protein>
    <recommendedName>
        <fullName evidence="2">UBC core domain-containing protein</fullName>
    </recommendedName>
</protein>
<evidence type="ECO:0000313" key="4">
    <source>
        <dbReference type="Proteomes" id="UP000274922"/>
    </source>
</evidence>
<dbReference type="EMBL" id="ML014347">
    <property type="protein sequence ID" value="RKO98887.1"/>
    <property type="molecule type" value="Genomic_DNA"/>
</dbReference>
<keyword evidence="4" id="KW-1185">Reference proteome</keyword>
<feature type="non-terminal residue" evidence="3">
    <location>
        <position position="171"/>
    </location>
</feature>
<dbReference type="SMART" id="SM00212">
    <property type="entry name" value="UBCc"/>
    <property type="match status" value="1"/>
</dbReference>
<dbReference type="InterPro" id="IPR016135">
    <property type="entry name" value="UBQ-conjugating_enzyme/RWD"/>
</dbReference>
<dbReference type="STRING" id="1555241.A0A4V1IU06"/>
<dbReference type="InterPro" id="IPR000608">
    <property type="entry name" value="UBC"/>
</dbReference>
<dbReference type="CDD" id="cd23814">
    <property type="entry name" value="UEV_AKTIP"/>
    <property type="match status" value="1"/>
</dbReference>
<evidence type="ECO:0000259" key="2">
    <source>
        <dbReference type="PROSITE" id="PS50127"/>
    </source>
</evidence>
<evidence type="ECO:0000313" key="3">
    <source>
        <dbReference type="EMBL" id="RKO98887.1"/>
    </source>
</evidence>
<reference evidence="4" key="1">
    <citation type="journal article" date="2018" name="Nat. Microbiol.">
        <title>Leveraging single-cell genomics to expand the fungal tree of life.</title>
        <authorList>
            <person name="Ahrendt S.R."/>
            <person name="Quandt C.A."/>
            <person name="Ciobanu D."/>
            <person name="Clum A."/>
            <person name="Salamov A."/>
            <person name="Andreopoulos B."/>
            <person name="Cheng J.F."/>
            <person name="Woyke T."/>
            <person name="Pelin A."/>
            <person name="Henrissat B."/>
            <person name="Reynolds N.K."/>
            <person name="Benny G.L."/>
            <person name="Smith M.E."/>
            <person name="James T.Y."/>
            <person name="Grigoriev I.V."/>
        </authorList>
    </citation>
    <scope>NUCLEOTIDE SEQUENCE [LARGE SCALE GENOMIC DNA]</scope>
    <source>
        <strain evidence="4">ATCC 52028</strain>
    </source>
</reference>
<dbReference type="InterPro" id="IPR050113">
    <property type="entry name" value="Ub_conjugating_enzyme"/>
</dbReference>
<gene>
    <name evidence="3" type="ORF">CXG81DRAFT_15318</name>
</gene>
<dbReference type="OrthoDB" id="5596422at2759"/>
<proteinExistence type="predicted"/>
<keyword evidence="1" id="KW-0833">Ubl conjugation pathway</keyword>
<dbReference type="PANTHER" id="PTHR24067">
    <property type="entry name" value="UBIQUITIN-CONJUGATING ENZYME E2"/>
    <property type="match status" value="1"/>
</dbReference>
<dbReference type="Pfam" id="PF00179">
    <property type="entry name" value="UQ_con"/>
    <property type="match status" value="1"/>
</dbReference>
<dbReference type="Proteomes" id="UP000274922">
    <property type="component" value="Unassembled WGS sequence"/>
</dbReference>
<evidence type="ECO:0000256" key="1">
    <source>
        <dbReference type="ARBA" id="ARBA00022786"/>
    </source>
</evidence>
<sequence length="171" mass="19533">MPCLRSWHATTSGIAPVRGVSSRSLASPDHCPPGMYLMPSEEDVFRWEGVLFIHRGYYSRGVFKFILEIPSTYPETIPRFRFVTDMFHPLVDRDGYLHLGQAFPTWDPRQHHVSHVLWYARNVFRSAVLGHLAPTHCPNTHASTMYRTERALFAKLAAQCAQLSSSEGILY</sequence>